<dbReference type="Proteomes" id="UP000235162">
    <property type="component" value="Unassembled WGS sequence"/>
</dbReference>
<evidence type="ECO:0000256" key="6">
    <source>
        <dbReference type="ARBA" id="ARBA00022692"/>
    </source>
</evidence>
<proteinExistence type="inferred from homology"/>
<sequence length="202" mass="21513">MECKLLETTKQKNSLTGSLQQGFTLVELMVVITVLLVLLVVAVPGLSSLIRNNQMVTDTYALRATLNNARSEAITRRARVVVCPTTDGSACVSSSDWSTGYMTFVDTDQNTVPDPNDPAEELIQWEPRSRAMEVLFDSVSGAQTVAFSSRGIALGSEGTFLFCDERGAAEARGLQLTPVGSVRSAIGAEVSAAAANFSSECP</sequence>
<gene>
    <name evidence="13" type="ORF">C0029_14975</name>
</gene>
<dbReference type="AlphaFoldDB" id="A0AAP8MDP0"/>
<keyword evidence="14" id="KW-1185">Reference proteome</keyword>
<dbReference type="SUPFAM" id="SSF54523">
    <property type="entry name" value="Pili subunits"/>
    <property type="match status" value="1"/>
</dbReference>
<keyword evidence="5" id="KW-0997">Cell inner membrane</keyword>
<evidence type="ECO:0000256" key="5">
    <source>
        <dbReference type="ARBA" id="ARBA00022519"/>
    </source>
</evidence>
<comment type="similarity">
    <text evidence="9">Belongs to the GSP H family.</text>
</comment>
<comment type="subcellular location">
    <subcellularLocation>
        <location evidence="1">Cell inner membrane</location>
        <topology evidence="1">Single-pass membrane protein</topology>
    </subcellularLocation>
</comment>
<dbReference type="InterPro" id="IPR012902">
    <property type="entry name" value="N_methyl_site"/>
</dbReference>
<evidence type="ECO:0000256" key="7">
    <source>
        <dbReference type="ARBA" id="ARBA00022989"/>
    </source>
</evidence>
<evidence type="ECO:0000256" key="3">
    <source>
        <dbReference type="ARBA" id="ARBA00022475"/>
    </source>
</evidence>
<dbReference type="PROSITE" id="PS00409">
    <property type="entry name" value="PROKAR_NTER_METHYL"/>
    <property type="match status" value="1"/>
</dbReference>
<dbReference type="GO" id="GO:0015628">
    <property type="term" value="P:protein secretion by the type II secretion system"/>
    <property type="evidence" value="ECO:0007669"/>
    <property type="project" value="InterPro"/>
</dbReference>
<protein>
    <recommendedName>
        <fullName evidence="2">Type II secretion system protein H</fullName>
    </recommendedName>
    <alternativeName>
        <fullName evidence="10">General secretion pathway protein H</fullName>
    </alternativeName>
</protein>
<evidence type="ECO:0000256" key="1">
    <source>
        <dbReference type="ARBA" id="ARBA00004377"/>
    </source>
</evidence>
<evidence type="ECO:0000256" key="11">
    <source>
        <dbReference type="SAM" id="Phobius"/>
    </source>
</evidence>
<dbReference type="InterPro" id="IPR022346">
    <property type="entry name" value="T2SS_GspH"/>
</dbReference>
<keyword evidence="8 11" id="KW-0472">Membrane</keyword>
<dbReference type="KEGG" id="hja:BST95_06420"/>
<name>A0AAP8MDP0_9GAMM</name>
<dbReference type="GO" id="GO:0015627">
    <property type="term" value="C:type II protein secretion system complex"/>
    <property type="evidence" value="ECO:0007669"/>
    <property type="project" value="InterPro"/>
</dbReference>
<evidence type="ECO:0000256" key="8">
    <source>
        <dbReference type="ARBA" id="ARBA00023136"/>
    </source>
</evidence>
<evidence type="ECO:0000313" key="14">
    <source>
        <dbReference type="Proteomes" id="UP000235162"/>
    </source>
</evidence>
<accession>A0AAP8MDP0</accession>
<evidence type="ECO:0000256" key="4">
    <source>
        <dbReference type="ARBA" id="ARBA00022481"/>
    </source>
</evidence>
<keyword evidence="7 11" id="KW-1133">Transmembrane helix</keyword>
<evidence type="ECO:0000256" key="2">
    <source>
        <dbReference type="ARBA" id="ARBA00021549"/>
    </source>
</evidence>
<dbReference type="Gene3D" id="3.55.40.10">
    <property type="entry name" value="minor pseudopilin epsh domain"/>
    <property type="match status" value="1"/>
</dbReference>
<keyword evidence="3" id="KW-1003">Cell membrane</keyword>
<organism evidence="13 14">
    <name type="scientific">Halioglobus japonicus</name>
    <dbReference type="NCBI Taxonomy" id="930805"/>
    <lineage>
        <taxon>Bacteria</taxon>
        <taxon>Pseudomonadati</taxon>
        <taxon>Pseudomonadota</taxon>
        <taxon>Gammaproteobacteria</taxon>
        <taxon>Cellvibrionales</taxon>
        <taxon>Halieaceae</taxon>
        <taxon>Halioglobus</taxon>
    </lineage>
</organism>
<feature type="domain" description="General secretion pathway GspH" evidence="12">
    <location>
        <begin position="61"/>
        <end position="179"/>
    </location>
</feature>
<dbReference type="NCBIfam" id="TIGR02532">
    <property type="entry name" value="IV_pilin_GFxxxE"/>
    <property type="match status" value="1"/>
</dbReference>
<dbReference type="Pfam" id="PF07963">
    <property type="entry name" value="N_methyl"/>
    <property type="match status" value="1"/>
</dbReference>
<feature type="transmembrane region" description="Helical" evidence="11">
    <location>
        <begin position="23"/>
        <end position="46"/>
    </location>
</feature>
<dbReference type="InterPro" id="IPR045584">
    <property type="entry name" value="Pilin-like"/>
</dbReference>
<dbReference type="Pfam" id="PF12019">
    <property type="entry name" value="GspH"/>
    <property type="match status" value="1"/>
</dbReference>
<reference evidence="13 14" key="1">
    <citation type="submission" date="2018-01" db="EMBL/GenBank/DDBJ databases">
        <title>The draft genome sequence of Halioglobus japonicus S1-36.</title>
        <authorList>
            <person name="Du Z.-J."/>
            <person name="Shi M.-J."/>
        </authorList>
    </citation>
    <scope>NUCLEOTIDE SEQUENCE [LARGE SCALE GENOMIC DNA]</scope>
    <source>
        <strain evidence="13 14">S1-36</strain>
    </source>
</reference>
<evidence type="ECO:0000313" key="13">
    <source>
        <dbReference type="EMBL" id="PLW85888.1"/>
    </source>
</evidence>
<dbReference type="EMBL" id="PKUR01000003">
    <property type="protein sequence ID" value="PLW85888.1"/>
    <property type="molecule type" value="Genomic_DNA"/>
</dbReference>
<comment type="caution">
    <text evidence="13">The sequence shown here is derived from an EMBL/GenBank/DDBJ whole genome shotgun (WGS) entry which is preliminary data.</text>
</comment>
<keyword evidence="4" id="KW-0488">Methylation</keyword>
<keyword evidence="6 11" id="KW-0812">Transmembrane</keyword>
<evidence type="ECO:0000256" key="10">
    <source>
        <dbReference type="ARBA" id="ARBA00030775"/>
    </source>
</evidence>
<evidence type="ECO:0000259" key="12">
    <source>
        <dbReference type="Pfam" id="PF12019"/>
    </source>
</evidence>
<evidence type="ECO:0000256" key="9">
    <source>
        <dbReference type="ARBA" id="ARBA00025772"/>
    </source>
</evidence>
<dbReference type="GO" id="GO:0005886">
    <property type="term" value="C:plasma membrane"/>
    <property type="evidence" value="ECO:0007669"/>
    <property type="project" value="UniProtKB-SubCell"/>
</dbReference>